<organism evidence="3 4">
    <name type="scientific">Thermogladius calderae (strain DSM 22663 / VKM B-2946 / 1633)</name>
    <dbReference type="NCBI Taxonomy" id="1184251"/>
    <lineage>
        <taxon>Archaea</taxon>
        <taxon>Thermoproteota</taxon>
        <taxon>Thermoprotei</taxon>
        <taxon>Desulfurococcales</taxon>
        <taxon>Desulfurococcaceae</taxon>
        <taxon>Thermogladius</taxon>
    </lineage>
</organism>
<dbReference type="InParanoid" id="I3TED3"/>
<name>I3TED3_THEC1</name>
<dbReference type="InterPro" id="IPR016181">
    <property type="entry name" value="Acyl_CoA_acyltransferase"/>
</dbReference>
<dbReference type="OrthoDB" id="18697at2157"/>
<dbReference type="RefSeq" id="WP_014737371.1">
    <property type="nucleotide sequence ID" value="NC_017954.1"/>
</dbReference>
<reference evidence="3 4" key="1">
    <citation type="journal article" date="2012" name="J. Bacteriol.">
        <title>Complete genome sequence of the hyperthermophilic cellulolytic Crenarchaeon 'Thermogladius cellulolyticus' 1633.</title>
        <authorList>
            <person name="Mardanov A.V."/>
            <person name="Kochetkova T.V."/>
            <person name="Beletsky A.V."/>
            <person name="Bonch-Osmolovskaya E.A."/>
            <person name="Ravin N.V."/>
            <person name="Skryabin K.G."/>
        </authorList>
    </citation>
    <scope>NUCLEOTIDE SEQUENCE [LARGE SCALE GENOMIC DNA]</scope>
    <source>
        <strain evidence="4">DSM 22663 / VKM B-2946 / 1633</strain>
    </source>
</reference>
<accession>I3TED3</accession>
<dbReference type="InterPro" id="IPR045057">
    <property type="entry name" value="Gcn5-rel_NAT"/>
</dbReference>
<protein>
    <submittedName>
        <fullName evidence="3">Uncharacterized protein</fullName>
    </submittedName>
</protein>
<dbReference type="CDD" id="cd04301">
    <property type="entry name" value="NAT_SF"/>
    <property type="match status" value="1"/>
</dbReference>
<proteinExistence type="predicted"/>
<dbReference type="Pfam" id="PF14542">
    <property type="entry name" value="Acetyltransf_CG"/>
    <property type="match status" value="1"/>
</dbReference>
<keyword evidence="4" id="KW-1185">Reference proteome</keyword>
<dbReference type="GO" id="GO:0016747">
    <property type="term" value="F:acyltransferase activity, transferring groups other than amino-acyl groups"/>
    <property type="evidence" value="ECO:0007669"/>
    <property type="project" value="InterPro"/>
</dbReference>
<evidence type="ECO:0000313" key="3">
    <source>
        <dbReference type="EMBL" id="AFK51121.1"/>
    </source>
</evidence>
<feature type="domain" description="N-acetyltransferase" evidence="2">
    <location>
        <begin position="1"/>
        <end position="77"/>
    </location>
</feature>
<dbReference type="PANTHER" id="PTHR31435">
    <property type="entry name" value="PROTEIN NATD1"/>
    <property type="match status" value="1"/>
</dbReference>
<dbReference type="PANTHER" id="PTHR31435:SF9">
    <property type="entry name" value="PROTEIN NATD1"/>
    <property type="match status" value="1"/>
</dbReference>
<gene>
    <name evidence="3" type="ordered locus">TCELL_0697</name>
</gene>
<evidence type="ECO:0000313" key="4">
    <source>
        <dbReference type="Proteomes" id="UP000005270"/>
    </source>
</evidence>
<evidence type="ECO:0000259" key="2">
    <source>
        <dbReference type="PROSITE" id="PS51729"/>
    </source>
</evidence>
<dbReference type="PROSITE" id="PS51186">
    <property type="entry name" value="GNAT"/>
    <property type="match status" value="1"/>
</dbReference>
<dbReference type="STRING" id="1184251.TCELL_0697"/>
<dbReference type="InterPro" id="IPR000182">
    <property type="entry name" value="GNAT_dom"/>
</dbReference>
<sequence length="105" mass="12445">MTLPDNTKAFIRYRVDNNVMKLLETYTPPQHRGKGIAGQLMEYAVNMAKEKGYLIEPICSYSIYYFLKHKEAREWLAEPYRSMSDEELKSLFEKRLEEEKSKEGE</sequence>
<dbReference type="KEGG" id="thg:TCELL_0697"/>
<feature type="domain" description="N-acetyltransferase" evidence="1">
    <location>
        <begin position="1"/>
        <end position="105"/>
    </location>
</feature>
<dbReference type="HOGENOM" id="CLU_2044512_0_0_2"/>
<evidence type="ECO:0000259" key="1">
    <source>
        <dbReference type="PROSITE" id="PS51186"/>
    </source>
</evidence>
<dbReference type="InterPro" id="IPR031165">
    <property type="entry name" value="GNAT_YJDJ"/>
</dbReference>
<dbReference type="SUPFAM" id="SSF55729">
    <property type="entry name" value="Acyl-CoA N-acyltransferases (Nat)"/>
    <property type="match status" value="1"/>
</dbReference>
<dbReference type="AlphaFoldDB" id="I3TED3"/>
<dbReference type="PROSITE" id="PS51729">
    <property type="entry name" value="GNAT_YJDJ"/>
    <property type="match status" value="1"/>
</dbReference>
<dbReference type="eggNOG" id="arCOG06090">
    <property type="taxonomic scope" value="Archaea"/>
</dbReference>
<dbReference type="EMBL" id="CP003531">
    <property type="protein sequence ID" value="AFK51121.1"/>
    <property type="molecule type" value="Genomic_DNA"/>
</dbReference>
<dbReference type="Gene3D" id="3.40.630.30">
    <property type="match status" value="1"/>
</dbReference>
<dbReference type="GeneID" id="13013011"/>
<dbReference type="Proteomes" id="UP000005270">
    <property type="component" value="Chromosome"/>
</dbReference>